<reference evidence="1" key="1">
    <citation type="submission" date="2023-07" db="EMBL/GenBank/DDBJ databases">
        <title>Black Yeasts Isolated from many extreme environments.</title>
        <authorList>
            <person name="Coleine C."/>
            <person name="Stajich J.E."/>
            <person name="Selbmann L."/>
        </authorList>
    </citation>
    <scope>NUCLEOTIDE SEQUENCE</scope>
    <source>
        <strain evidence="1">CCFEE 5714</strain>
    </source>
</reference>
<keyword evidence="2" id="KW-1185">Reference proteome</keyword>
<dbReference type="EMBL" id="JAUTXU010000071">
    <property type="protein sequence ID" value="KAK3712144.1"/>
    <property type="molecule type" value="Genomic_DNA"/>
</dbReference>
<organism evidence="1 2">
    <name type="scientific">Vermiconidia calcicola</name>
    <dbReference type="NCBI Taxonomy" id="1690605"/>
    <lineage>
        <taxon>Eukaryota</taxon>
        <taxon>Fungi</taxon>
        <taxon>Dikarya</taxon>
        <taxon>Ascomycota</taxon>
        <taxon>Pezizomycotina</taxon>
        <taxon>Dothideomycetes</taxon>
        <taxon>Dothideomycetidae</taxon>
        <taxon>Mycosphaerellales</taxon>
        <taxon>Extremaceae</taxon>
        <taxon>Vermiconidia</taxon>
    </lineage>
</organism>
<sequence>MTGPYVIRDSVNGEGDGLFATRDIRAGETVVEERPLVAIDLSKGRFLPNRSLPLARIYDEWNKQLSDPKERKDYLKLSHHESDAQLAQNRKDALTSNPEAGKSIAIWNNNCLGTGSHDLYSKVSCRINHSCQKNATWGGNGERFVVRAIRAIKKDEEVLISYISLAQPRKMRSDQLRQGYGFVCNCPACGKDFDQQSDDRRKIVCSLNKKLPKVVAAAKLEKFDKVVRPEHVKSCEDAVALLKEEPTMIDELFVKQELLAHLYRIEKKHPAASSMIQQAYEGARLCRGDGDEHTERIKHALQGLQSLIQS</sequence>
<protein>
    <submittedName>
        <fullName evidence="1">Uncharacterized protein</fullName>
    </submittedName>
</protein>
<dbReference type="Proteomes" id="UP001281147">
    <property type="component" value="Unassembled WGS sequence"/>
</dbReference>
<name>A0ACC3N8I2_9PEZI</name>
<gene>
    <name evidence="1" type="ORF">LTR37_009235</name>
</gene>
<accession>A0ACC3N8I2</accession>
<comment type="caution">
    <text evidence="1">The sequence shown here is derived from an EMBL/GenBank/DDBJ whole genome shotgun (WGS) entry which is preliminary data.</text>
</comment>
<evidence type="ECO:0000313" key="2">
    <source>
        <dbReference type="Proteomes" id="UP001281147"/>
    </source>
</evidence>
<evidence type="ECO:0000313" key="1">
    <source>
        <dbReference type="EMBL" id="KAK3712144.1"/>
    </source>
</evidence>
<proteinExistence type="predicted"/>